<comment type="caution">
    <text evidence="3">The sequence shown here is derived from an EMBL/GenBank/DDBJ whole genome shotgun (WGS) entry which is preliminary data.</text>
</comment>
<dbReference type="SUPFAM" id="SSF48113">
    <property type="entry name" value="Heme-dependent peroxidases"/>
    <property type="match status" value="1"/>
</dbReference>
<gene>
    <name evidence="3" type="primary">ga15539</name>
    <name evidence="3" type="ORF">PR202_ga15539</name>
</gene>
<keyword evidence="1" id="KW-0106">Calcium</keyword>
<proteinExistence type="predicted"/>
<evidence type="ECO:0000256" key="1">
    <source>
        <dbReference type="ARBA" id="ARBA00022837"/>
    </source>
</evidence>
<accession>A0AAV5CKB5</accession>
<reference evidence="3" key="1">
    <citation type="journal article" date="2018" name="DNA Res.">
        <title>Multiple hybrid de novo genome assembly of finger millet, an orphan allotetraploid crop.</title>
        <authorList>
            <person name="Hatakeyama M."/>
            <person name="Aluri S."/>
            <person name="Balachadran M.T."/>
            <person name="Sivarajan S.R."/>
            <person name="Patrignani A."/>
            <person name="Gruter S."/>
            <person name="Poveda L."/>
            <person name="Shimizu-Inatsugi R."/>
            <person name="Baeten J."/>
            <person name="Francoijs K.J."/>
            <person name="Nataraja K.N."/>
            <person name="Reddy Y.A.N."/>
            <person name="Phadnis S."/>
            <person name="Ravikumar R.L."/>
            <person name="Schlapbach R."/>
            <person name="Sreeman S.M."/>
            <person name="Shimizu K.K."/>
        </authorList>
    </citation>
    <scope>NUCLEOTIDE SEQUENCE</scope>
</reference>
<reference evidence="3" key="2">
    <citation type="submission" date="2021-12" db="EMBL/GenBank/DDBJ databases">
        <title>Resequencing data analysis of finger millet.</title>
        <authorList>
            <person name="Hatakeyama M."/>
            <person name="Aluri S."/>
            <person name="Balachadran M.T."/>
            <person name="Sivarajan S.R."/>
            <person name="Poveda L."/>
            <person name="Shimizu-Inatsugi R."/>
            <person name="Schlapbach R."/>
            <person name="Sreeman S.M."/>
            <person name="Shimizu K.K."/>
        </authorList>
    </citation>
    <scope>NUCLEOTIDE SEQUENCE</scope>
</reference>
<protein>
    <submittedName>
        <fullName evidence="3">Uncharacterized protein</fullName>
    </submittedName>
</protein>
<organism evidence="3 4">
    <name type="scientific">Eleusine coracana subsp. coracana</name>
    <dbReference type="NCBI Taxonomy" id="191504"/>
    <lineage>
        <taxon>Eukaryota</taxon>
        <taxon>Viridiplantae</taxon>
        <taxon>Streptophyta</taxon>
        <taxon>Embryophyta</taxon>
        <taxon>Tracheophyta</taxon>
        <taxon>Spermatophyta</taxon>
        <taxon>Magnoliopsida</taxon>
        <taxon>Liliopsida</taxon>
        <taxon>Poales</taxon>
        <taxon>Poaceae</taxon>
        <taxon>PACMAD clade</taxon>
        <taxon>Chloridoideae</taxon>
        <taxon>Cynodonteae</taxon>
        <taxon>Eleusininae</taxon>
        <taxon>Eleusine</taxon>
    </lineage>
</organism>
<dbReference type="AlphaFoldDB" id="A0AAV5CKB5"/>
<dbReference type="GO" id="GO:0020037">
    <property type="term" value="F:heme binding"/>
    <property type="evidence" value="ECO:0007669"/>
    <property type="project" value="InterPro"/>
</dbReference>
<dbReference type="InterPro" id="IPR010255">
    <property type="entry name" value="Haem_peroxidase_sf"/>
</dbReference>
<dbReference type="EMBL" id="BQKI01000007">
    <property type="protein sequence ID" value="GJM98517.1"/>
    <property type="molecule type" value="Genomic_DNA"/>
</dbReference>
<dbReference type="GO" id="GO:0004601">
    <property type="term" value="F:peroxidase activity"/>
    <property type="evidence" value="ECO:0007669"/>
    <property type="project" value="InterPro"/>
</dbReference>
<sequence>MALRLRVIPLATMLMLVVVLLCHAVDASVVGISQGCDASVSLDPRPGMPDENGALSNIHSLRSLKFIDEIKSC</sequence>
<evidence type="ECO:0000313" key="3">
    <source>
        <dbReference type="EMBL" id="GJM98517.1"/>
    </source>
</evidence>
<evidence type="ECO:0000256" key="2">
    <source>
        <dbReference type="SAM" id="SignalP"/>
    </source>
</evidence>
<dbReference type="Proteomes" id="UP001054889">
    <property type="component" value="Unassembled WGS sequence"/>
</dbReference>
<feature type="signal peptide" evidence="2">
    <location>
        <begin position="1"/>
        <end position="27"/>
    </location>
</feature>
<evidence type="ECO:0000313" key="4">
    <source>
        <dbReference type="Proteomes" id="UP001054889"/>
    </source>
</evidence>
<keyword evidence="4" id="KW-1185">Reference proteome</keyword>
<dbReference type="Gene3D" id="1.10.520.10">
    <property type="match status" value="1"/>
</dbReference>
<keyword evidence="2" id="KW-0732">Signal</keyword>
<name>A0AAV5CKB5_ELECO</name>
<dbReference type="GO" id="GO:0006979">
    <property type="term" value="P:response to oxidative stress"/>
    <property type="evidence" value="ECO:0007669"/>
    <property type="project" value="InterPro"/>
</dbReference>
<feature type="chain" id="PRO_5043910208" evidence="2">
    <location>
        <begin position="28"/>
        <end position="73"/>
    </location>
</feature>